<feature type="transmembrane region" description="Helical" evidence="10">
    <location>
        <begin position="260"/>
        <end position="278"/>
    </location>
</feature>
<reference evidence="12" key="2">
    <citation type="submission" date="2020-11" db="EMBL/GenBank/DDBJ databases">
        <authorList>
            <person name="McCartney M.A."/>
            <person name="Auch B."/>
            <person name="Kono T."/>
            <person name="Mallez S."/>
            <person name="Becker A."/>
            <person name="Gohl D.M."/>
            <person name="Silverstein K.A.T."/>
            <person name="Koren S."/>
            <person name="Bechman K.B."/>
            <person name="Herman A."/>
            <person name="Abrahante J.E."/>
            <person name="Garbe J."/>
        </authorList>
    </citation>
    <scope>NUCLEOTIDE SEQUENCE</scope>
    <source>
        <strain evidence="12">Duluth1</strain>
        <tissue evidence="12">Whole animal</tissue>
    </source>
</reference>
<dbReference type="PROSITE" id="PS50262">
    <property type="entry name" value="G_PROTEIN_RECEP_F1_2"/>
    <property type="match status" value="1"/>
</dbReference>
<dbReference type="GO" id="GO:0005886">
    <property type="term" value="C:plasma membrane"/>
    <property type="evidence" value="ECO:0007669"/>
    <property type="project" value="TreeGrafter"/>
</dbReference>
<keyword evidence="6 10" id="KW-0472">Membrane</keyword>
<proteinExistence type="inferred from homology"/>
<evidence type="ECO:0000256" key="5">
    <source>
        <dbReference type="ARBA" id="ARBA00023040"/>
    </source>
</evidence>
<evidence type="ECO:0000256" key="2">
    <source>
        <dbReference type="ARBA" id="ARBA00010663"/>
    </source>
</evidence>
<evidence type="ECO:0000256" key="9">
    <source>
        <dbReference type="RuleBase" id="RU000688"/>
    </source>
</evidence>
<dbReference type="PANTHER" id="PTHR45695">
    <property type="entry name" value="LEUCOKININ RECEPTOR-RELATED"/>
    <property type="match status" value="1"/>
</dbReference>
<keyword evidence="13" id="KW-1185">Reference proteome</keyword>
<evidence type="ECO:0000256" key="4">
    <source>
        <dbReference type="ARBA" id="ARBA00022989"/>
    </source>
</evidence>
<keyword evidence="3 9" id="KW-0812">Transmembrane</keyword>
<reference evidence="12" key="1">
    <citation type="journal article" date="2019" name="bioRxiv">
        <title>The Genome of the Zebra Mussel, Dreissena polymorpha: A Resource for Invasive Species Research.</title>
        <authorList>
            <person name="McCartney M.A."/>
            <person name="Auch B."/>
            <person name="Kono T."/>
            <person name="Mallez S."/>
            <person name="Zhang Y."/>
            <person name="Obille A."/>
            <person name="Becker A."/>
            <person name="Abrahante J.E."/>
            <person name="Garbe J."/>
            <person name="Badalamenti J.P."/>
            <person name="Herman A."/>
            <person name="Mangelson H."/>
            <person name="Liachko I."/>
            <person name="Sullivan S."/>
            <person name="Sone E.D."/>
            <person name="Koren S."/>
            <person name="Silverstein K.A.T."/>
            <person name="Beckman K.B."/>
            <person name="Gohl D.M."/>
        </authorList>
    </citation>
    <scope>NUCLEOTIDE SEQUENCE</scope>
    <source>
        <strain evidence="12">Duluth1</strain>
        <tissue evidence="12">Whole animal</tissue>
    </source>
</reference>
<keyword evidence="7 9" id="KW-0675">Receptor</keyword>
<dbReference type="PRINTS" id="PR01012">
    <property type="entry name" value="NRPEPTIDEYR"/>
</dbReference>
<evidence type="ECO:0000256" key="3">
    <source>
        <dbReference type="ARBA" id="ARBA00022692"/>
    </source>
</evidence>
<gene>
    <name evidence="12" type="ORF">DPMN_125264</name>
</gene>
<dbReference type="OrthoDB" id="5987936at2759"/>
<keyword evidence="5 9" id="KW-0297">G-protein coupled receptor</keyword>
<dbReference type="Pfam" id="PF00001">
    <property type="entry name" value="7tm_1"/>
    <property type="match status" value="1"/>
</dbReference>
<evidence type="ECO:0000256" key="7">
    <source>
        <dbReference type="ARBA" id="ARBA00023170"/>
    </source>
</evidence>
<comment type="similarity">
    <text evidence="2 9">Belongs to the G-protein coupled receptor 1 family.</text>
</comment>
<dbReference type="SMART" id="SM01381">
    <property type="entry name" value="7TM_GPCR_Srsx"/>
    <property type="match status" value="1"/>
</dbReference>
<dbReference type="PANTHER" id="PTHR45695:SF15">
    <property type="entry name" value="OPSIN RH2"/>
    <property type="match status" value="1"/>
</dbReference>
<feature type="transmembrane region" description="Helical" evidence="10">
    <location>
        <begin position="195"/>
        <end position="223"/>
    </location>
</feature>
<evidence type="ECO:0000256" key="10">
    <source>
        <dbReference type="SAM" id="Phobius"/>
    </source>
</evidence>
<protein>
    <recommendedName>
        <fullName evidence="11">G-protein coupled receptors family 1 profile domain-containing protein</fullName>
    </recommendedName>
</protein>
<keyword evidence="8 9" id="KW-0807">Transducer</keyword>
<evidence type="ECO:0000256" key="8">
    <source>
        <dbReference type="ARBA" id="ARBA00023224"/>
    </source>
</evidence>
<feature type="domain" description="G-protein coupled receptors family 1 profile" evidence="11">
    <location>
        <begin position="48"/>
        <end position="315"/>
    </location>
</feature>
<dbReference type="InterPro" id="IPR000276">
    <property type="entry name" value="GPCR_Rhodpsn"/>
</dbReference>
<dbReference type="InterPro" id="IPR000611">
    <property type="entry name" value="NPY_rcpt"/>
</dbReference>
<comment type="caution">
    <text evidence="12">The sequence shown here is derived from an EMBL/GenBank/DDBJ whole genome shotgun (WGS) entry which is preliminary data.</text>
</comment>
<dbReference type="AlphaFoldDB" id="A0A9D4GUZ8"/>
<sequence length="380" mass="42842">MEPNGVESSLNLTAACNVNMTNQFSHSYTGKWLLIIVYIVVFLVGLIGNTLVCVVILRNRGMRTVTNIFIVNLAIADIAVLIMCLPITLLVDVTGAWFFGDFVCKLNQLTMTSSISVSVLTLTAISVERWYAICHPLRFHSTTRRARVIITAIWIVSAGVALPETIASRTVKTCEEEMLFTACYPVDLGYKGLMIWQFVIIAALYCAPICLMGFTYSNIAFILCTGRIPKESHTRAAMLNGRNWNDNDEHIESRKKAAKMLFAIVALFAMCFFPNHLLNVLRYAGFTEHVEGIENFALVAHLAIFLNSCMNPVIYNFMSDKFRKEFRHQIQNCFRCYTPDRRNRSTFHNDYSVKFTGGNHVSCNMTHSTAAVTHEVRANI</sequence>
<dbReference type="SUPFAM" id="SSF81321">
    <property type="entry name" value="Family A G protein-coupled receptor-like"/>
    <property type="match status" value="1"/>
</dbReference>
<dbReference type="GO" id="GO:0004983">
    <property type="term" value="F:neuropeptide Y receptor activity"/>
    <property type="evidence" value="ECO:0007669"/>
    <property type="project" value="InterPro"/>
</dbReference>
<accession>A0A9D4GUZ8</accession>
<feature type="transmembrane region" description="Helical" evidence="10">
    <location>
        <begin position="298"/>
        <end position="318"/>
    </location>
</feature>
<dbReference type="InterPro" id="IPR017452">
    <property type="entry name" value="GPCR_Rhodpsn_7TM"/>
</dbReference>
<feature type="transmembrane region" description="Helical" evidence="10">
    <location>
        <begin position="32"/>
        <end position="57"/>
    </location>
</feature>
<evidence type="ECO:0000313" key="12">
    <source>
        <dbReference type="EMBL" id="KAH3823463.1"/>
    </source>
</evidence>
<dbReference type="PRINTS" id="PR00237">
    <property type="entry name" value="GPCRRHODOPSN"/>
</dbReference>
<dbReference type="PROSITE" id="PS00237">
    <property type="entry name" value="G_PROTEIN_RECEP_F1_1"/>
    <property type="match status" value="1"/>
</dbReference>
<dbReference type="Proteomes" id="UP000828390">
    <property type="component" value="Unassembled WGS sequence"/>
</dbReference>
<evidence type="ECO:0000313" key="13">
    <source>
        <dbReference type="Proteomes" id="UP000828390"/>
    </source>
</evidence>
<comment type="subcellular location">
    <subcellularLocation>
        <location evidence="1">Membrane</location>
        <topology evidence="1">Multi-pass membrane protein</topology>
    </subcellularLocation>
</comment>
<evidence type="ECO:0000256" key="6">
    <source>
        <dbReference type="ARBA" id="ARBA00023136"/>
    </source>
</evidence>
<keyword evidence="4 10" id="KW-1133">Transmembrane helix</keyword>
<dbReference type="Gene3D" id="1.20.1070.10">
    <property type="entry name" value="Rhodopsin 7-helix transmembrane proteins"/>
    <property type="match status" value="1"/>
</dbReference>
<dbReference type="EMBL" id="JAIWYP010000005">
    <property type="protein sequence ID" value="KAH3823463.1"/>
    <property type="molecule type" value="Genomic_DNA"/>
</dbReference>
<organism evidence="12 13">
    <name type="scientific">Dreissena polymorpha</name>
    <name type="common">Zebra mussel</name>
    <name type="synonym">Mytilus polymorpha</name>
    <dbReference type="NCBI Taxonomy" id="45954"/>
    <lineage>
        <taxon>Eukaryota</taxon>
        <taxon>Metazoa</taxon>
        <taxon>Spiralia</taxon>
        <taxon>Lophotrochozoa</taxon>
        <taxon>Mollusca</taxon>
        <taxon>Bivalvia</taxon>
        <taxon>Autobranchia</taxon>
        <taxon>Heteroconchia</taxon>
        <taxon>Euheterodonta</taxon>
        <taxon>Imparidentia</taxon>
        <taxon>Neoheterodontei</taxon>
        <taxon>Myida</taxon>
        <taxon>Dreissenoidea</taxon>
        <taxon>Dreissenidae</taxon>
        <taxon>Dreissena</taxon>
    </lineage>
</organism>
<evidence type="ECO:0000256" key="1">
    <source>
        <dbReference type="ARBA" id="ARBA00004141"/>
    </source>
</evidence>
<feature type="transmembrane region" description="Helical" evidence="10">
    <location>
        <begin position="144"/>
        <end position="162"/>
    </location>
</feature>
<evidence type="ECO:0000259" key="11">
    <source>
        <dbReference type="PROSITE" id="PS50262"/>
    </source>
</evidence>
<name>A0A9D4GUZ8_DREPO</name>
<feature type="transmembrane region" description="Helical" evidence="10">
    <location>
        <begin position="69"/>
        <end position="91"/>
    </location>
</feature>
<feature type="transmembrane region" description="Helical" evidence="10">
    <location>
        <begin position="111"/>
        <end position="132"/>
    </location>
</feature>